<name>A0A0E0KAX8_ORYPU</name>
<accession>A0A0E0KAX8</accession>
<reference evidence="2" key="1">
    <citation type="submission" date="2015-04" db="UniProtKB">
        <authorList>
            <consortium name="EnsemblPlants"/>
        </authorList>
    </citation>
    <scope>IDENTIFICATION</scope>
</reference>
<keyword evidence="3" id="KW-1185">Reference proteome</keyword>
<dbReference type="AlphaFoldDB" id="A0A0E0KAX8"/>
<protein>
    <recommendedName>
        <fullName evidence="1">Calcium-transporting P-type ATPase N-terminal autoinhibitory domain-containing protein</fullName>
    </recommendedName>
</protein>
<dbReference type="Pfam" id="PF12515">
    <property type="entry name" value="CaATP_NAI"/>
    <property type="match status" value="1"/>
</dbReference>
<dbReference type="EnsemblPlants" id="OPUNC03G09100.1">
    <property type="protein sequence ID" value="OPUNC03G09100.1"/>
    <property type="gene ID" value="OPUNC03G09100"/>
</dbReference>
<evidence type="ECO:0000259" key="1">
    <source>
        <dbReference type="Pfam" id="PF12515"/>
    </source>
</evidence>
<sequence>MLFIRKKSMEFFKSFEVPAKNPSAEAQRRWRDAVGALVKNRRRRRFRMVPDLDMRSQAEIQRRKIQVPALPSSSPAMAYLQLRGEDQNEMEGVFAHDAQNNYEQLL</sequence>
<dbReference type="GO" id="GO:0005516">
    <property type="term" value="F:calmodulin binding"/>
    <property type="evidence" value="ECO:0007669"/>
    <property type="project" value="InterPro"/>
</dbReference>
<evidence type="ECO:0000313" key="3">
    <source>
        <dbReference type="Proteomes" id="UP000026962"/>
    </source>
</evidence>
<dbReference type="eggNOG" id="KOG0204">
    <property type="taxonomic scope" value="Eukaryota"/>
</dbReference>
<dbReference type="Gramene" id="OPUNC03G09100.1">
    <property type="protein sequence ID" value="OPUNC03G09100.1"/>
    <property type="gene ID" value="OPUNC03G09100"/>
</dbReference>
<reference evidence="2" key="2">
    <citation type="submission" date="2018-05" db="EMBL/GenBank/DDBJ databases">
        <title>OpunRS2 (Oryza punctata Reference Sequence Version 2).</title>
        <authorList>
            <person name="Zhang J."/>
            <person name="Kudrna D."/>
            <person name="Lee S."/>
            <person name="Talag J."/>
            <person name="Welchert J."/>
            <person name="Wing R.A."/>
        </authorList>
    </citation>
    <scope>NUCLEOTIDE SEQUENCE [LARGE SCALE GENOMIC DNA]</scope>
</reference>
<dbReference type="HOGENOM" id="CLU_2227544_0_0_1"/>
<organism evidence="2">
    <name type="scientific">Oryza punctata</name>
    <name type="common">Red rice</name>
    <dbReference type="NCBI Taxonomy" id="4537"/>
    <lineage>
        <taxon>Eukaryota</taxon>
        <taxon>Viridiplantae</taxon>
        <taxon>Streptophyta</taxon>
        <taxon>Embryophyta</taxon>
        <taxon>Tracheophyta</taxon>
        <taxon>Spermatophyta</taxon>
        <taxon>Magnoliopsida</taxon>
        <taxon>Liliopsida</taxon>
        <taxon>Poales</taxon>
        <taxon>Poaceae</taxon>
        <taxon>BOP clade</taxon>
        <taxon>Oryzoideae</taxon>
        <taxon>Oryzeae</taxon>
        <taxon>Oryzinae</taxon>
        <taxon>Oryza</taxon>
    </lineage>
</organism>
<dbReference type="Gene3D" id="1.20.5.170">
    <property type="match status" value="1"/>
</dbReference>
<dbReference type="InterPro" id="IPR024750">
    <property type="entry name" value="Ca_ATPase_N_dom"/>
</dbReference>
<dbReference type="Proteomes" id="UP000026962">
    <property type="component" value="Chromosome 3"/>
</dbReference>
<proteinExistence type="predicted"/>
<evidence type="ECO:0000313" key="2">
    <source>
        <dbReference type="EnsemblPlants" id="OPUNC03G09100.1"/>
    </source>
</evidence>
<dbReference type="STRING" id="4537.A0A0E0KAX8"/>
<dbReference type="OMA" id="MEGVFAH"/>
<feature type="domain" description="Calcium-transporting P-type ATPase N-terminal autoinhibitory" evidence="1">
    <location>
        <begin position="13"/>
        <end position="57"/>
    </location>
</feature>